<comment type="similarity">
    <text evidence="1">Belongs to the F420H(2)-dependent quinone reductase family.</text>
</comment>
<protein>
    <submittedName>
        <fullName evidence="3">Nitroreductase family deazaflavin-dependent oxidoreductase</fullName>
    </submittedName>
</protein>
<dbReference type="GO" id="GO:0070967">
    <property type="term" value="F:coenzyme F420 binding"/>
    <property type="evidence" value="ECO:0007669"/>
    <property type="project" value="TreeGrafter"/>
</dbReference>
<proteinExistence type="inferred from homology"/>
<accession>A0A4Q2JWJ1</accession>
<dbReference type="Gene3D" id="2.30.110.10">
    <property type="entry name" value="Electron Transport, Fmn-binding Protein, Chain A"/>
    <property type="match status" value="1"/>
</dbReference>
<dbReference type="Proteomes" id="UP000292935">
    <property type="component" value="Unassembled WGS sequence"/>
</dbReference>
<name>A0A4Q2JWJ1_9MICO</name>
<dbReference type="GO" id="GO:0005886">
    <property type="term" value="C:plasma membrane"/>
    <property type="evidence" value="ECO:0007669"/>
    <property type="project" value="TreeGrafter"/>
</dbReference>
<dbReference type="Pfam" id="PF04075">
    <property type="entry name" value="F420H2_quin_red"/>
    <property type="match status" value="1"/>
</dbReference>
<comment type="catalytic activity">
    <reaction evidence="2">
        <text>oxidized coenzyme F420-(gamma-L-Glu)(n) + a quinol + H(+) = reduced coenzyme F420-(gamma-L-Glu)(n) + a quinone</text>
        <dbReference type="Rhea" id="RHEA:39663"/>
        <dbReference type="Rhea" id="RHEA-COMP:12939"/>
        <dbReference type="Rhea" id="RHEA-COMP:14378"/>
        <dbReference type="ChEBI" id="CHEBI:15378"/>
        <dbReference type="ChEBI" id="CHEBI:24646"/>
        <dbReference type="ChEBI" id="CHEBI:132124"/>
        <dbReference type="ChEBI" id="CHEBI:133980"/>
        <dbReference type="ChEBI" id="CHEBI:139511"/>
    </reaction>
</comment>
<evidence type="ECO:0000313" key="4">
    <source>
        <dbReference type="Proteomes" id="UP000292935"/>
    </source>
</evidence>
<dbReference type="NCBIfam" id="TIGR00026">
    <property type="entry name" value="hi_GC_TIGR00026"/>
    <property type="match status" value="1"/>
</dbReference>
<gene>
    <name evidence="3" type="ORF">ESP57_01850</name>
</gene>
<evidence type="ECO:0000313" key="3">
    <source>
        <dbReference type="EMBL" id="RXZ50578.1"/>
    </source>
</evidence>
<reference evidence="3 4" key="1">
    <citation type="submission" date="2019-01" db="EMBL/GenBank/DDBJ databases">
        <authorList>
            <person name="Li J."/>
        </authorList>
    </citation>
    <scope>NUCLEOTIDE SEQUENCE [LARGE SCALE GENOMIC DNA]</scope>
    <source>
        <strain evidence="3 4">CCUG 35506</strain>
    </source>
</reference>
<dbReference type="AlphaFoldDB" id="A0A4Q2JWJ1"/>
<dbReference type="InterPro" id="IPR004378">
    <property type="entry name" value="F420H2_quin_Rdtase"/>
</dbReference>
<dbReference type="PANTHER" id="PTHR39428">
    <property type="entry name" value="F420H(2)-DEPENDENT QUINONE REDUCTASE RV1261C"/>
    <property type="match status" value="1"/>
</dbReference>
<organism evidence="3 4">
    <name type="scientific">Agromyces fucosus</name>
    <dbReference type="NCBI Taxonomy" id="41985"/>
    <lineage>
        <taxon>Bacteria</taxon>
        <taxon>Bacillati</taxon>
        <taxon>Actinomycetota</taxon>
        <taxon>Actinomycetes</taxon>
        <taxon>Micrococcales</taxon>
        <taxon>Microbacteriaceae</taxon>
        <taxon>Agromyces</taxon>
    </lineage>
</organism>
<sequence>MWQYRTRPPGLLVLSGSLPHSQVPPATTRVLGADQFPVRGKIPDGRHVVGDMGWNDDVIEKFRSSKGTENYWGPKLIILHSIGAKSGETHLNPVVGFRNANGWRVVASKGGTPENPAWYHNLRANPSFDIEALVDGEVVTVPVTATEIPADQWHEAYNAIVAEESQFGDYLEKTDRRIPVLQLTPRTD</sequence>
<dbReference type="OrthoDB" id="8225825at2"/>
<dbReference type="PANTHER" id="PTHR39428:SF3">
    <property type="entry name" value="DEAZAFLAVIN-DEPENDENT NITROREDUCTASE"/>
    <property type="match status" value="1"/>
</dbReference>
<keyword evidence="4" id="KW-1185">Reference proteome</keyword>
<evidence type="ECO:0000256" key="1">
    <source>
        <dbReference type="ARBA" id="ARBA00008710"/>
    </source>
</evidence>
<comment type="caution">
    <text evidence="3">The sequence shown here is derived from an EMBL/GenBank/DDBJ whole genome shotgun (WGS) entry which is preliminary data.</text>
</comment>
<dbReference type="EMBL" id="SDPO01000001">
    <property type="protein sequence ID" value="RXZ50578.1"/>
    <property type="molecule type" value="Genomic_DNA"/>
</dbReference>
<dbReference type="InterPro" id="IPR012349">
    <property type="entry name" value="Split_barrel_FMN-bd"/>
</dbReference>
<evidence type="ECO:0000256" key="2">
    <source>
        <dbReference type="ARBA" id="ARBA00049106"/>
    </source>
</evidence>
<dbReference type="GO" id="GO:0016491">
    <property type="term" value="F:oxidoreductase activity"/>
    <property type="evidence" value="ECO:0007669"/>
    <property type="project" value="InterPro"/>
</dbReference>